<dbReference type="KEGG" id="xva:C7V42_17065"/>
<comment type="caution">
    <text evidence="1">The sequence shown here is derived from an EMBL/GenBank/DDBJ whole genome shotgun (WGS) entry which is preliminary data.</text>
</comment>
<protein>
    <submittedName>
        <fullName evidence="1">Uncharacterized protein</fullName>
    </submittedName>
</protein>
<dbReference type="AlphaFoldDB" id="A0AAE8F4L5"/>
<dbReference type="EMBL" id="PYTT01000127">
    <property type="protein sequence ID" value="RNL00009.1"/>
    <property type="molecule type" value="Genomic_DNA"/>
</dbReference>
<evidence type="ECO:0000313" key="1">
    <source>
        <dbReference type="EMBL" id="RNL00009.1"/>
    </source>
</evidence>
<gene>
    <name evidence="1" type="ORF">C9386_15075</name>
</gene>
<accession>A0AAE8F4L5</accession>
<organism evidence="1 2">
    <name type="scientific">Xanthomonas vasicola pv. vasculorum</name>
    <dbReference type="NCBI Taxonomy" id="325776"/>
    <lineage>
        <taxon>Bacteria</taxon>
        <taxon>Pseudomonadati</taxon>
        <taxon>Pseudomonadota</taxon>
        <taxon>Gammaproteobacteria</taxon>
        <taxon>Lysobacterales</taxon>
        <taxon>Lysobacteraceae</taxon>
        <taxon>Xanthomonas</taxon>
    </lineage>
</organism>
<sequence length="70" mass="8068">MVGQPCVAFVLRAQPLSLARKYPLIVYLIKSPERAIPPYIRISLMKILFSIKHMLASRKSLKSASWTEYF</sequence>
<dbReference type="Proteomes" id="UP000284283">
    <property type="component" value="Unassembled WGS sequence"/>
</dbReference>
<evidence type="ECO:0000313" key="2">
    <source>
        <dbReference type="Proteomes" id="UP000284283"/>
    </source>
</evidence>
<proteinExistence type="predicted"/>
<name>A0AAE8F4L5_XANVA</name>
<reference evidence="1 2" key="1">
    <citation type="submission" date="2018-03" db="EMBL/GenBank/DDBJ databases">
        <authorList>
            <person name="Wu G."/>
        </authorList>
    </citation>
    <scope>NUCLEOTIDE SEQUENCE [LARGE SCALE GENOMIC DNA]</scope>
    <source>
        <strain evidence="1 2">SAM-118</strain>
    </source>
</reference>